<gene>
    <name evidence="7" type="ORF">CLV46_2566</name>
</gene>
<dbReference type="Gene3D" id="1.10.357.10">
    <property type="entry name" value="Tetracycline Repressor, domain 2"/>
    <property type="match status" value="1"/>
</dbReference>
<dbReference type="PANTHER" id="PTHR30055:SF238">
    <property type="entry name" value="MYCOFACTOCIN BIOSYNTHESIS TRANSCRIPTIONAL REGULATOR MFTR-RELATED"/>
    <property type="match status" value="1"/>
</dbReference>
<sequence>MGLRTIKAQRTREAIIDIAIDLFENQGYDQTTMEQIAEGAEVGISTLYRYFPSKELIVLAPIMAGIGGLAAALHARPQREDLAIALGHALHEVLDQDESSEQRLLVLRAILDRSTGPRARLWDLWHQERSLLEEAIAARTGAEVSEPWVAITAHTTMTVLQMALDQWRSEVPRRHPAEIADELIRVYQSGSIVIPRLP</sequence>
<dbReference type="AlphaFoldDB" id="A0A2M9CM74"/>
<evidence type="ECO:0000313" key="8">
    <source>
        <dbReference type="Proteomes" id="UP000228758"/>
    </source>
</evidence>
<reference evidence="7 8" key="1">
    <citation type="submission" date="2017-11" db="EMBL/GenBank/DDBJ databases">
        <title>Genomic Encyclopedia of Archaeal and Bacterial Type Strains, Phase II (KMG-II): From Individual Species to Whole Genera.</title>
        <authorList>
            <person name="Goeker M."/>
        </authorList>
    </citation>
    <scope>NUCLEOTIDE SEQUENCE [LARGE SCALE GENOMIC DNA]</scope>
    <source>
        <strain evidence="7 8">DSM 27393</strain>
    </source>
</reference>
<dbReference type="FunFam" id="1.10.10.60:FF:000141">
    <property type="entry name" value="TetR family transcriptional regulator"/>
    <property type="match status" value="1"/>
</dbReference>
<dbReference type="GO" id="GO:0003700">
    <property type="term" value="F:DNA-binding transcription factor activity"/>
    <property type="evidence" value="ECO:0007669"/>
    <property type="project" value="TreeGrafter"/>
</dbReference>
<evidence type="ECO:0000256" key="4">
    <source>
        <dbReference type="PROSITE-ProRule" id="PRU00335"/>
    </source>
</evidence>
<proteinExistence type="predicted"/>
<keyword evidence="1" id="KW-0805">Transcription regulation</keyword>
<evidence type="ECO:0000259" key="6">
    <source>
        <dbReference type="PROSITE" id="PS50977"/>
    </source>
</evidence>
<keyword evidence="3" id="KW-0804">Transcription</keyword>
<keyword evidence="2 4" id="KW-0238">DNA-binding</keyword>
<keyword evidence="8" id="KW-1185">Reference proteome</keyword>
<name>A0A2M9CM74_9MICO</name>
<evidence type="ECO:0000256" key="5">
    <source>
        <dbReference type="SAM" id="Phobius"/>
    </source>
</evidence>
<evidence type="ECO:0000313" key="7">
    <source>
        <dbReference type="EMBL" id="PJJ72986.1"/>
    </source>
</evidence>
<keyword evidence="5" id="KW-1133">Transmembrane helix</keyword>
<dbReference type="GO" id="GO:0045892">
    <property type="term" value="P:negative regulation of DNA-templated transcription"/>
    <property type="evidence" value="ECO:0007669"/>
    <property type="project" value="UniProtKB-ARBA"/>
</dbReference>
<comment type="caution">
    <text evidence="7">The sequence shown here is derived from an EMBL/GenBank/DDBJ whole genome shotgun (WGS) entry which is preliminary data.</text>
</comment>
<dbReference type="InterPro" id="IPR050109">
    <property type="entry name" value="HTH-type_TetR-like_transc_reg"/>
</dbReference>
<dbReference type="InterPro" id="IPR001647">
    <property type="entry name" value="HTH_TetR"/>
</dbReference>
<organism evidence="7 8">
    <name type="scientific">Diaminobutyricimonas aerilata</name>
    <dbReference type="NCBI Taxonomy" id="1162967"/>
    <lineage>
        <taxon>Bacteria</taxon>
        <taxon>Bacillati</taxon>
        <taxon>Actinomycetota</taxon>
        <taxon>Actinomycetes</taxon>
        <taxon>Micrococcales</taxon>
        <taxon>Microbacteriaceae</taxon>
        <taxon>Diaminobutyricimonas</taxon>
    </lineage>
</organism>
<dbReference type="PROSITE" id="PS50977">
    <property type="entry name" value="HTH_TETR_2"/>
    <property type="match status" value="1"/>
</dbReference>
<keyword evidence="5" id="KW-0472">Membrane</keyword>
<evidence type="ECO:0000256" key="2">
    <source>
        <dbReference type="ARBA" id="ARBA00023125"/>
    </source>
</evidence>
<dbReference type="RefSeq" id="WP_157802324.1">
    <property type="nucleotide sequence ID" value="NZ_PGFF01000001.1"/>
</dbReference>
<dbReference type="OrthoDB" id="956698at2"/>
<evidence type="ECO:0000256" key="1">
    <source>
        <dbReference type="ARBA" id="ARBA00023015"/>
    </source>
</evidence>
<feature type="transmembrane region" description="Helical" evidence="5">
    <location>
        <begin position="56"/>
        <end position="75"/>
    </location>
</feature>
<dbReference type="EMBL" id="PGFF01000001">
    <property type="protein sequence ID" value="PJJ72986.1"/>
    <property type="molecule type" value="Genomic_DNA"/>
</dbReference>
<feature type="domain" description="HTH tetR-type" evidence="6">
    <location>
        <begin position="9"/>
        <end position="69"/>
    </location>
</feature>
<protein>
    <submittedName>
        <fullName evidence="7">AcrR family transcriptional regulator</fullName>
    </submittedName>
</protein>
<accession>A0A2M9CM74</accession>
<feature type="DNA-binding region" description="H-T-H motif" evidence="4">
    <location>
        <begin position="32"/>
        <end position="51"/>
    </location>
</feature>
<dbReference type="Proteomes" id="UP000228758">
    <property type="component" value="Unassembled WGS sequence"/>
</dbReference>
<dbReference type="PANTHER" id="PTHR30055">
    <property type="entry name" value="HTH-TYPE TRANSCRIPTIONAL REGULATOR RUTR"/>
    <property type="match status" value="1"/>
</dbReference>
<evidence type="ECO:0000256" key="3">
    <source>
        <dbReference type="ARBA" id="ARBA00023163"/>
    </source>
</evidence>
<dbReference type="PRINTS" id="PR00455">
    <property type="entry name" value="HTHTETR"/>
</dbReference>
<dbReference type="SUPFAM" id="SSF46689">
    <property type="entry name" value="Homeodomain-like"/>
    <property type="match status" value="1"/>
</dbReference>
<dbReference type="InterPro" id="IPR009057">
    <property type="entry name" value="Homeodomain-like_sf"/>
</dbReference>
<dbReference type="Gene3D" id="1.10.10.60">
    <property type="entry name" value="Homeodomain-like"/>
    <property type="match status" value="1"/>
</dbReference>
<dbReference type="GO" id="GO:0000976">
    <property type="term" value="F:transcription cis-regulatory region binding"/>
    <property type="evidence" value="ECO:0007669"/>
    <property type="project" value="TreeGrafter"/>
</dbReference>
<keyword evidence="5" id="KW-0812">Transmembrane</keyword>
<dbReference type="Pfam" id="PF00440">
    <property type="entry name" value="TetR_N"/>
    <property type="match status" value="1"/>
</dbReference>